<comment type="caution">
    <text evidence="2">The sequence shown here is derived from an EMBL/GenBank/DDBJ whole genome shotgun (WGS) entry which is preliminary data.</text>
</comment>
<proteinExistence type="predicted"/>
<feature type="compositionally biased region" description="Basic and acidic residues" evidence="1">
    <location>
        <begin position="36"/>
        <end position="50"/>
    </location>
</feature>
<dbReference type="EMBL" id="BSXW01000056">
    <property type="protein sequence ID" value="GMF10901.1"/>
    <property type="molecule type" value="Genomic_DNA"/>
</dbReference>
<gene>
    <name evidence="2" type="ORF">Plil01_000166000</name>
</gene>
<feature type="compositionally biased region" description="Basic and acidic residues" evidence="1">
    <location>
        <begin position="8"/>
        <end position="20"/>
    </location>
</feature>
<sequence length="113" mass="12453">MTAAFQAEQDRSHTDSRYREGSAGPSFPPSLPHGAPSRDDDAGGRRRFENTRSVPPSQVLMVRMLPPDIEEGEVRAGLANWKMLAYHLPDVTMINVCSSKLLSRNLMVSKISG</sequence>
<reference evidence="2" key="1">
    <citation type="submission" date="2023-04" db="EMBL/GenBank/DDBJ databases">
        <title>Phytophthora lilii NBRC 32176.</title>
        <authorList>
            <person name="Ichikawa N."/>
            <person name="Sato H."/>
            <person name="Tonouchi N."/>
        </authorList>
    </citation>
    <scope>NUCLEOTIDE SEQUENCE</scope>
    <source>
        <strain evidence="2">NBRC 32176</strain>
    </source>
</reference>
<evidence type="ECO:0000313" key="3">
    <source>
        <dbReference type="Proteomes" id="UP001165083"/>
    </source>
</evidence>
<dbReference type="AlphaFoldDB" id="A0A9W6WNV4"/>
<name>A0A9W6WNV4_9STRA</name>
<protein>
    <submittedName>
        <fullName evidence="2">Unnamed protein product</fullName>
    </submittedName>
</protein>
<dbReference type="OrthoDB" id="439808at2759"/>
<feature type="region of interest" description="Disordered" evidence="1">
    <location>
        <begin position="1"/>
        <end position="55"/>
    </location>
</feature>
<organism evidence="2 3">
    <name type="scientific">Phytophthora lilii</name>
    <dbReference type="NCBI Taxonomy" id="2077276"/>
    <lineage>
        <taxon>Eukaryota</taxon>
        <taxon>Sar</taxon>
        <taxon>Stramenopiles</taxon>
        <taxon>Oomycota</taxon>
        <taxon>Peronosporomycetes</taxon>
        <taxon>Peronosporales</taxon>
        <taxon>Peronosporaceae</taxon>
        <taxon>Phytophthora</taxon>
    </lineage>
</organism>
<keyword evidence="3" id="KW-1185">Reference proteome</keyword>
<evidence type="ECO:0000256" key="1">
    <source>
        <dbReference type="SAM" id="MobiDB-lite"/>
    </source>
</evidence>
<evidence type="ECO:0000313" key="2">
    <source>
        <dbReference type="EMBL" id="GMF10901.1"/>
    </source>
</evidence>
<accession>A0A9W6WNV4</accession>
<dbReference type="Proteomes" id="UP001165083">
    <property type="component" value="Unassembled WGS sequence"/>
</dbReference>